<dbReference type="GO" id="GO:0098703">
    <property type="term" value="P:calcium ion import across plasma membrane"/>
    <property type="evidence" value="ECO:0007669"/>
    <property type="project" value="TreeGrafter"/>
</dbReference>
<feature type="non-terminal residue" evidence="3">
    <location>
        <position position="1138"/>
    </location>
</feature>
<keyword evidence="4" id="KW-1185">Reference proteome</keyword>
<keyword evidence="2" id="KW-0812">Transmembrane</keyword>
<dbReference type="SUPFAM" id="SSF82171">
    <property type="entry name" value="DPP6 N-terminal domain-like"/>
    <property type="match status" value="1"/>
</dbReference>
<evidence type="ECO:0000256" key="1">
    <source>
        <dbReference type="ARBA" id="ARBA00022737"/>
    </source>
</evidence>
<name>A0A9P6STK1_9FUNG</name>
<dbReference type="PANTHER" id="PTHR10582">
    <property type="entry name" value="TRANSIENT RECEPTOR POTENTIAL ION CHANNEL PROTEIN"/>
    <property type="match status" value="1"/>
</dbReference>
<dbReference type="EMBL" id="JAAAHW010000590">
    <property type="protein sequence ID" value="KAG0000829.1"/>
    <property type="molecule type" value="Genomic_DNA"/>
</dbReference>
<organism evidence="3 4">
    <name type="scientific">Modicella reniformis</name>
    <dbReference type="NCBI Taxonomy" id="1440133"/>
    <lineage>
        <taxon>Eukaryota</taxon>
        <taxon>Fungi</taxon>
        <taxon>Fungi incertae sedis</taxon>
        <taxon>Mucoromycota</taxon>
        <taxon>Mortierellomycotina</taxon>
        <taxon>Mortierellomycetes</taxon>
        <taxon>Mortierellales</taxon>
        <taxon>Mortierellaceae</taxon>
        <taxon>Modicella</taxon>
    </lineage>
</organism>
<dbReference type="GO" id="GO:0005886">
    <property type="term" value="C:plasma membrane"/>
    <property type="evidence" value="ECO:0007669"/>
    <property type="project" value="TreeGrafter"/>
</dbReference>
<dbReference type="AlphaFoldDB" id="A0A9P6STK1"/>
<dbReference type="PANTHER" id="PTHR10582:SF2">
    <property type="entry name" value="INACTIVE"/>
    <property type="match status" value="1"/>
</dbReference>
<feature type="transmembrane region" description="Helical" evidence="2">
    <location>
        <begin position="1047"/>
        <end position="1065"/>
    </location>
</feature>
<reference evidence="3" key="1">
    <citation type="journal article" date="2020" name="Fungal Divers.">
        <title>Resolving the Mortierellaceae phylogeny through synthesis of multi-gene phylogenetics and phylogenomics.</title>
        <authorList>
            <person name="Vandepol N."/>
            <person name="Liber J."/>
            <person name="Desiro A."/>
            <person name="Na H."/>
            <person name="Kennedy M."/>
            <person name="Barry K."/>
            <person name="Grigoriev I.V."/>
            <person name="Miller A.N."/>
            <person name="O'Donnell K."/>
            <person name="Stajich J.E."/>
            <person name="Bonito G."/>
        </authorList>
    </citation>
    <scope>NUCLEOTIDE SEQUENCE</scope>
    <source>
        <strain evidence="3">MES-2147</strain>
    </source>
</reference>
<dbReference type="InterPro" id="IPR024862">
    <property type="entry name" value="TRPV"/>
</dbReference>
<dbReference type="OrthoDB" id="2333734at2759"/>
<keyword evidence="1" id="KW-0677">Repeat</keyword>
<sequence length="1138" mass="127625">MDTKALQSLIIDAKQLDDDNHPVYQAKTCRTVIDNDELRTIPTERFIRLRLHRQIELDAGGPMELSFNFGSGAIGSFELRYVTLESGQNGIYDHVLYGEGRPQQLISVGHGKHGSHSLTLNVHSYAISSSGSHAVTLYFDDGRAFLEIWDLRDSREETLSSTPLIHNTPIARSDINASTTSYPDPTDISLSISGFGSQVALHSVRSSENGITCHIFNCEPPAPADHDMSKPWSLSLTTVCNGLKGYYGYGAFHFNTTESPREKDEQYLTFDGSTVSLYNIHGVWSRIRILTLSIEPNLDAALAMFLSMRGRYFAWTGVKGIVSIWDLVAGKQVAFIPLEEDYTSLYANMSRDGSMVAISIKGRVSVYQTFSGVKLGDYEPGLGDENYFEVVLEQDHFMILDHPSSGSNDLDCVGCRQLVSTRDMSVAKTLRIHHDYEVQYPVPMADPAFAYAQGSVVNIVKTADALVLPRDGPCGHDCPTNILPVGLFTEDKTLEYSFVDGPPAFSITASQSRINGTRMTVIAIRSCDSTKPRQFIIPLGPAQVAYSGVFIPTSSQLVLATGSYMQIWKLSAAPDTKVAELELVWKLKDEGPEHLTDICHRKIASASVCNHGKCIALDLYPARWFRKSRELPRVAKRNAVETVTFPILSKDNIGSTEAFRTNHGVQGLVELYAHGDAHCQQAVVHHLRTLVRPASKTRSSAIATLCRFWTPEKKVFFEEIMAALLPASHVTWIPETQSEDVIDPLAVILKAAESQPSAISMAKIIMNYCANHANSTKNMSFMVPIFNSWRKIMSLAPGEALNYLDRTAFIPVQQRSYIINNHLTAHAPRPRFAFWKTNSAPLWRTQDPVMQLQVTPKKSNPLNEQFTQPVFIASFDALWHHKRVPPKDANISRIFGLKGQSWRAMVYALWLKLRLANQDFVECKDSSLEYFDNPAISALISYKWNTIGYKYWLLRFSIQCLYYILIMAVAILQVYLPNFRLLREAFIAIIALSILFLWLELSRAIRCWTRYKSSIYNVAGLLAYFLPMVAAIDQLVMIMMTDLNGNARLLSFSVLAVFVNMLYELRINKMVCKYVTIIQRALAEILVFFVIFGVGIATFTIAILHVLHACPVDTCVRYPDSLYPTQFFGALTTTFFFL</sequence>
<feature type="transmembrane region" description="Helical" evidence="2">
    <location>
        <begin position="1021"/>
        <end position="1041"/>
    </location>
</feature>
<protein>
    <submittedName>
        <fullName evidence="3">Uncharacterized protein</fullName>
    </submittedName>
</protein>
<feature type="transmembrane region" description="Helical" evidence="2">
    <location>
        <begin position="981"/>
        <end position="1001"/>
    </location>
</feature>
<evidence type="ECO:0000313" key="3">
    <source>
        <dbReference type="EMBL" id="KAG0000829.1"/>
    </source>
</evidence>
<keyword evidence="2" id="KW-1133">Transmembrane helix</keyword>
<proteinExistence type="predicted"/>
<dbReference type="Proteomes" id="UP000749646">
    <property type="component" value="Unassembled WGS sequence"/>
</dbReference>
<gene>
    <name evidence="3" type="ORF">BGZ65_004027</name>
</gene>
<keyword evidence="2" id="KW-0472">Membrane</keyword>
<evidence type="ECO:0000313" key="4">
    <source>
        <dbReference type="Proteomes" id="UP000749646"/>
    </source>
</evidence>
<accession>A0A9P6STK1</accession>
<dbReference type="GO" id="GO:0005216">
    <property type="term" value="F:monoatomic ion channel activity"/>
    <property type="evidence" value="ECO:0007669"/>
    <property type="project" value="InterPro"/>
</dbReference>
<comment type="caution">
    <text evidence="3">The sequence shown here is derived from an EMBL/GenBank/DDBJ whole genome shotgun (WGS) entry which is preliminary data.</text>
</comment>
<evidence type="ECO:0000256" key="2">
    <source>
        <dbReference type="SAM" id="Phobius"/>
    </source>
</evidence>
<feature type="transmembrane region" description="Helical" evidence="2">
    <location>
        <begin position="1085"/>
        <end position="1107"/>
    </location>
</feature>